<evidence type="ECO:0000313" key="3">
    <source>
        <dbReference type="Proteomes" id="UP001066276"/>
    </source>
</evidence>
<accession>A0AAV7QAY5</accession>
<gene>
    <name evidence="2" type="ORF">NDU88_004119</name>
</gene>
<proteinExistence type="predicted"/>
<dbReference type="EMBL" id="JANPWB010000010">
    <property type="protein sequence ID" value="KAJ1137721.1"/>
    <property type="molecule type" value="Genomic_DNA"/>
</dbReference>
<sequence>MVGRSRGRPGTGRDLRLSRPPPGRGGRGERISPALGPDTGEITARGCLSPGIQAVSCTVAHNTKRPGAVQNQCAPVGPLRQERNRAPLEAKFEKRTKQR</sequence>
<dbReference type="AlphaFoldDB" id="A0AAV7QAY5"/>
<feature type="compositionally biased region" description="Basic and acidic residues" evidence="1">
    <location>
        <begin position="80"/>
        <end position="99"/>
    </location>
</feature>
<protein>
    <submittedName>
        <fullName evidence="2">Uncharacterized protein</fullName>
    </submittedName>
</protein>
<feature type="region of interest" description="Disordered" evidence="1">
    <location>
        <begin position="64"/>
        <end position="99"/>
    </location>
</feature>
<keyword evidence="3" id="KW-1185">Reference proteome</keyword>
<evidence type="ECO:0000256" key="1">
    <source>
        <dbReference type="SAM" id="MobiDB-lite"/>
    </source>
</evidence>
<evidence type="ECO:0000313" key="2">
    <source>
        <dbReference type="EMBL" id="KAJ1137721.1"/>
    </source>
</evidence>
<reference evidence="2" key="1">
    <citation type="journal article" date="2022" name="bioRxiv">
        <title>Sequencing and chromosome-scale assembly of the giantPleurodeles waltlgenome.</title>
        <authorList>
            <person name="Brown T."/>
            <person name="Elewa A."/>
            <person name="Iarovenko S."/>
            <person name="Subramanian E."/>
            <person name="Araus A.J."/>
            <person name="Petzold A."/>
            <person name="Susuki M."/>
            <person name="Suzuki K.-i.T."/>
            <person name="Hayashi T."/>
            <person name="Toyoda A."/>
            <person name="Oliveira C."/>
            <person name="Osipova E."/>
            <person name="Leigh N.D."/>
            <person name="Simon A."/>
            <person name="Yun M.H."/>
        </authorList>
    </citation>
    <scope>NUCLEOTIDE SEQUENCE</scope>
    <source>
        <strain evidence="2">20211129_DDA</strain>
        <tissue evidence="2">Liver</tissue>
    </source>
</reference>
<dbReference type="Proteomes" id="UP001066276">
    <property type="component" value="Chromosome 6"/>
</dbReference>
<name>A0AAV7QAY5_PLEWA</name>
<feature type="region of interest" description="Disordered" evidence="1">
    <location>
        <begin position="1"/>
        <end position="41"/>
    </location>
</feature>
<comment type="caution">
    <text evidence="2">The sequence shown here is derived from an EMBL/GenBank/DDBJ whole genome shotgun (WGS) entry which is preliminary data.</text>
</comment>
<organism evidence="2 3">
    <name type="scientific">Pleurodeles waltl</name>
    <name type="common">Iberian ribbed newt</name>
    <dbReference type="NCBI Taxonomy" id="8319"/>
    <lineage>
        <taxon>Eukaryota</taxon>
        <taxon>Metazoa</taxon>
        <taxon>Chordata</taxon>
        <taxon>Craniata</taxon>
        <taxon>Vertebrata</taxon>
        <taxon>Euteleostomi</taxon>
        <taxon>Amphibia</taxon>
        <taxon>Batrachia</taxon>
        <taxon>Caudata</taxon>
        <taxon>Salamandroidea</taxon>
        <taxon>Salamandridae</taxon>
        <taxon>Pleurodelinae</taxon>
        <taxon>Pleurodeles</taxon>
    </lineage>
</organism>